<proteinExistence type="predicted"/>
<dbReference type="PANTHER" id="PTHR13219:SF6">
    <property type="entry name" value="TRANSMEMBRANE PROTEIN 94"/>
    <property type="match status" value="1"/>
</dbReference>
<feature type="region of interest" description="Disordered" evidence="1">
    <location>
        <begin position="434"/>
        <end position="458"/>
    </location>
</feature>
<feature type="compositionally biased region" description="Polar residues" evidence="1">
    <location>
        <begin position="895"/>
        <end position="904"/>
    </location>
</feature>
<dbReference type="Gene3D" id="3.40.1110.10">
    <property type="entry name" value="Calcium-transporting ATPase, cytoplasmic domain N"/>
    <property type="match status" value="1"/>
</dbReference>
<gene>
    <name evidence="4" type="primary">LOC111359318</name>
</gene>
<accession>A0A9J7IXE7</accession>
<dbReference type="InterPro" id="IPR023298">
    <property type="entry name" value="ATPase_P-typ_TM_dom_sf"/>
</dbReference>
<organism evidence="3 4">
    <name type="scientific">Spodoptera litura</name>
    <name type="common">Asian cotton leafworm</name>
    <dbReference type="NCBI Taxonomy" id="69820"/>
    <lineage>
        <taxon>Eukaryota</taxon>
        <taxon>Metazoa</taxon>
        <taxon>Ecdysozoa</taxon>
        <taxon>Arthropoda</taxon>
        <taxon>Hexapoda</taxon>
        <taxon>Insecta</taxon>
        <taxon>Pterygota</taxon>
        <taxon>Neoptera</taxon>
        <taxon>Endopterygota</taxon>
        <taxon>Lepidoptera</taxon>
        <taxon>Glossata</taxon>
        <taxon>Ditrysia</taxon>
        <taxon>Noctuoidea</taxon>
        <taxon>Noctuidae</taxon>
        <taxon>Amphipyrinae</taxon>
        <taxon>Spodoptera</taxon>
    </lineage>
</organism>
<dbReference type="PANTHER" id="PTHR13219">
    <property type="entry name" value="TRANSMEMBRANE PROTEIN 94"/>
    <property type="match status" value="1"/>
</dbReference>
<dbReference type="SUPFAM" id="SSF81665">
    <property type="entry name" value="Calcium ATPase, transmembrane domain M"/>
    <property type="match status" value="1"/>
</dbReference>
<reference evidence="4" key="1">
    <citation type="submission" date="2025-08" db="UniProtKB">
        <authorList>
            <consortium name="RefSeq"/>
        </authorList>
    </citation>
    <scope>IDENTIFICATION</scope>
    <source>
        <strain evidence="4">Ishihara</strain>
        <tissue evidence="4">Whole body</tissue>
    </source>
</reference>
<protein>
    <submittedName>
        <fullName evidence="4">Transmembrane protein 94 isoform X1</fullName>
    </submittedName>
</protein>
<feature type="transmembrane region" description="Helical" evidence="2">
    <location>
        <begin position="1252"/>
        <end position="1273"/>
    </location>
</feature>
<dbReference type="InterPro" id="IPR039720">
    <property type="entry name" value="TMEM94"/>
</dbReference>
<dbReference type="RefSeq" id="XP_022830576.1">
    <property type="nucleotide sequence ID" value="XM_022974808.1"/>
</dbReference>
<keyword evidence="3" id="KW-1185">Reference proteome</keyword>
<dbReference type="KEGG" id="sliu:111359318"/>
<feature type="transmembrane region" description="Helical" evidence="2">
    <location>
        <begin position="87"/>
        <end position="110"/>
    </location>
</feature>
<feature type="transmembrane region" description="Helical" evidence="2">
    <location>
        <begin position="1133"/>
        <end position="1154"/>
    </location>
</feature>
<feature type="transmembrane region" description="Helical" evidence="2">
    <location>
        <begin position="58"/>
        <end position="81"/>
    </location>
</feature>
<dbReference type="SUPFAM" id="SSF81660">
    <property type="entry name" value="Metal cation-transporting ATPase, ATP-binding domain N"/>
    <property type="match status" value="1"/>
</dbReference>
<feature type="compositionally biased region" description="Acidic residues" evidence="1">
    <location>
        <begin position="909"/>
        <end position="918"/>
    </location>
</feature>
<dbReference type="Proteomes" id="UP000301870">
    <property type="component" value="Chromosome 29"/>
</dbReference>
<feature type="compositionally biased region" description="Low complexity" evidence="1">
    <location>
        <begin position="435"/>
        <end position="446"/>
    </location>
</feature>
<evidence type="ECO:0000313" key="4">
    <source>
        <dbReference type="RefSeq" id="XP_022830576.1"/>
    </source>
</evidence>
<evidence type="ECO:0000256" key="1">
    <source>
        <dbReference type="SAM" id="MobiDB-lite"/>
    </source>
</evidence>
<sequence length="1379" mass="154703">MANVKMDDSNLHSLGYTTKTALIKLRDDIRNVIEEHKKKNTTGLGLVRNIISFSSEKVLLSGVAYTITLIYIVCLILTYIFGESVQAHAYLLWEAFFLIVILLVNFLVAFNEEYQFRNEIPHRVRKVLETLDEAIESSKWKENHYPHLCAPFSPCVILQWTYRDSTIVNLPWALLVEGDVIVLRPGQEVPGHCRGLQPEDPEQFFGQIFQPTTPQKDNFSTPRIRTPHRNKAYRMCETPYLKNLKLALEQATVRPVTVFEKQRYLCTVKIMEGIVLPLVISLVVIASFVRHVYHLPGVTHWTEIYFLQTIAASLPLLQIVFPIAWVTLNCFGLARFKLLSETRQKYVRPKSCSISEDASDPLIKAMSDSNLQPENLKSLGKTFFNILTGREDMVCRTANIVHVLGSLSALSCVDKKGILSWPNPTAEKVFFLRNSSPSSHNSSKTSLVGSMGHQSDEQLDTPVEGTKTAEPSTIVEVLDLTHDQNAPFCVEFDDQRWRQHLARLKPLGLAALLNTCAPAPRHTYAHFCAHLTCEAQYSEDLVPVTNRRCLCELAKQIGFTDSVTDTYQVQECLAIFRQLQADTIRRETRFVRSLQLSTKVKVPLPHMLAVIVKDQANQLQMLTQGTADIILDSCVDYWNGRDLTPISPADRKKIIDFYQRNSLTAYCTAFAYKPLTRGVSPSLSAMYLELPADSRQLYAPLSQHWADAPALHFHSTDSLLFNEVTDEDVKDADGFFDMQCNQVFIGMVTMQYQAQSDMVELIERLERACIRFVHFSKENELRSRVFSEKMGLESGWNCHISLMSEESASKSASPLSSQTLAQGKDGATAPAQLSRHVDYDAAALGLYYSSNIAASKALSMSAPGAINLDHNTVKFDNEIKKARHSITTHTNLKFQRSSISTSHPSADSLLDDDEEDEAGSPADACRSLSCLTDSTDHSAPVNFDMSNRAKLPRGIENIRPHIEQVDNVPLLVSLFTDCTARSVQQMIQIMQDYGEVVCVMGSAANCLNMDIFMQADASIAVEPLYPVLCQKMPPYQVPESCIGPIDIARALNSVPCSLSLQNKWQDQPFTNYCSQKMSRDADVSLFALIAMSRHYMTCLWNSTQFWICSVCFIALLQVGSLVAFQPLSLSVGGAVWGGACVVPALAAALAFAPLDPALMQRAATRPQLIMNAKMAVFVFWCYALKFLPAALSILVLYGFTLRAFCEQIAEATNATACWIVYPVNTGEFNATHDLTTKSWHGWGDDFYDGFFLAQHITLALITLHLIVISLSFVHRQSSVWQKGFWANRVWSVTVVVIILTQLAFSGIMLSSSYGFCEKWGLCELRYYVPWPLWLGYAASLFLVFALNELIKWQEINVDGRNQRRARLDFGTKLGMNSPF</sequence>
<dbReference type="OrthoDB" id="5568754at2759"/>
<feature type="transmembrane region" description="Helical" evidence="2">
    <location>
        <begin position="305"/>
        <end position="328"/>
    </location>
</feature>
<feature type="transmembrane region" description="Helical" evidence="2">
    <location>
        <begin position="1175"/>
        <end position="1199"/>
    </location>
</feature>
<feature type="transmembrane region" description="Helical" evidence="2">
    <location>
        <begin position="1330"/>
        <end position="1350"/>
    </location>
</feature>
<dbReference type="InterPro" id="IPR023299">
    <property type="entry name" value="ATPase_P-typ_cyto_dom_N"/>
</dbReference>
<keyword evidence="2" id="KW-1133">Transmembrane helix</keyword>
<evidence type="ECO:0000256" key="2">
    <source>
        <dbReference type="SAM" id="Phobius"/>
    </source>
</evidence>
<feature type="transmembrane region" description="Helical" evidence="2">
    <location>
        <begin position="1105"/>
        <end position="1127"/>
    </location>
</feature>
<evidence type="ECO:0000313" key="3">
    <source>
        <dbReference type="Proteomes" id="UP000301870"/>
    </source>
</evidence>
<name>A0A9J7IXE7_SPOLT</name>
<dbReference type="GeneID" id="111359318"/>
<keyword evidence="2 4" id="KW-0812">Transmembrane</keyword>
<feature type="transmembrane region" description="Helical" evidence="2">
    <location>
        <begin position="273"/>
        <end position="293"/>
    </location>
</feature>
<dbReference type="GO" id="GO:0000166">
    <property type="term" value="F:nucleotide binding"/>
    <property type="evidence" value="ECO:0007669"/>
    <property type="project" value="InterPro"/>
</dbReference>
<dbReference type="Gene3D" id="1.20.1110.10">
    <property type="entry name" value="Calcium-transporting ATPase, transmembrane domain"/>
    <property type="match status" value="1"/>
</dbReference>
<feature type="transmembrane region" description="Helical" evidence="2">
    <location>
        <begin position="1285"/>
        <end position="1310"/>
    </location>
</feature>
<keyword evidence="2" id="KW-0472">Membrane</keyword>
<feature type="region of interest" description="Disordered" evidence="1">
    <location>
        <begin position="895"/>
        <end position="923"/>
    </location>
</feature>